<name>A0ABN2CLK0_9ACTN</name>
<sequence length="127" mass="14188">MAIKDEVGAASAKTCKSILAGLFALAVRYGALKLNPVREIASLANSRRKPTRALEETERDDWFELLRQDERAVRADLIDFSKFMIATGERIGECLAVSWRDLDRKTGQVDCSHQIQGIKRRGLIRGG</sequence>
<reference evidence="2 3" key="1">
    <citation type="journal article" date="2019" name="Int. J. Syst. Evol. Microbiol.">
        <title>The Global Catalogue of Microorganisms (GCM) 10K type strain sequencing project: providing services to taxonomists for standard genome sequencing and annotation.</title>
        <authorList>
            <consortium name="The Broad Institute Genomics Platform"/>
            <consortium name="The Broad Institute Genome Sequencing Center for Infectious Disease"/>
            <person name="Wu L."/>
            <person name="Ma J."/>
        </authorList>
    </citation>
    <scope>NUCLEOTIDE SEQUENCE [LARGE SCALE GENOMIC DNA]</scope>
    <source>
        <strain evidence="2 3">JCM 14969</strain>
    </source>
</reference>
<comment type="caution">
    <text evidence="2">The sequence shown here is derived from an EMBL/GenBank/DDBJ whole genome shotgun (WGS) entry which is preliminary data.</text>
</comment>
<keyword evidence="3" id="KW-1185">Reference proteome</keyword>
<evidence type="ECO:0008006" key="4">
    <source>
        <dbReference type="Google" id="ProtNLM"/>
    </source>
</evidence>
<organism evidence="2 3">
    <name type="scientific">Kribbella sancticallisti</name>
    <dbReference type="NCBI Taxonomy" id="460087"/>
    <lineage>
        <taxon>Bacteria</taxon>
        <taxon>Bacillati</taxon>
        <taxon>Actinomycetota</taxon>
        <taxon>Actinomycetes</taxon>
        <taxon>Propionibacteriales</taxon>
        <taxon>Kribbellaceae</taxon>
        <taxon>Kribbella</taxon>
    </lineage>
</organism>
<proteinExistence type="predicted"/>
<accession>A0ABN2CLK0</accession>
<dbReference type="EMBL" id="BAAAOS010000007">
    <property type="protein sequence ID" value="GAA1559644.1"/>
    <property type="molecule type" value="Genomic_DNA"/>
</dbReference>
<dbReference type="RefSeq" id="WP_344210475.1">
    <property type="nucleotide sequence ID" value="NZ_BAAAOS010000007.1"/>
</dbReference>
<dbReference type="Proteomes" id="UP001500393">
    <property type="component" value="Unassembled WGS sequence"/>
</dbReference>
<dbReference type="SUPFAM" id="SSF56349">
    <property type="entry name" value="DNA breaking-rejoining enzymes"/>
    <property type="match status" value="1"/>
</dbReference>
<evidence type="ECO:0000313" key="3">
    <source>
        <dbReference type="Proteomes" id="UP001500393"/>
    </source>
</evidence>
<protein>
    <recommendedName>
        <fullName evidence="4">Phage integrase family protein</fullName>
    </recommendedName>
</protein>
<evidence type="ECO:0000313" key="2">
    <source>
        <dbReference type="EMBL" id="GAA1559644.1"/>
    </source>
</evidence>
<gene>
    <name evidence="2" type="ORF">GCM10009789_11250</name>
</gene>
<keyword evidence="1" id="KW-0233">DNA recombination</keyword>
<dbReference type="InterPro" id="IPR011010">
    <property type="entry name" value="DNA_brk_join_enz"/>
</dbReference>
<evidence type="ECO:0000256" key="1">
    <source>
        <dbReference type="ARBA" id="ARBA00023172"/>
    </source>
</evidence>
<dbReference type="InterPro" id="IPR013762">
    <property type="entry name" value="Integrase-like_cat_sf"/>
</dbReference>
<dbReference type="Gene3D" id="1.10.443.10">
    <property type="entry name" value="Intergrase catalytic core"/>
    <property type="match status" value="1"/>
</dbReference>